<dbReference type="AlphaFoldDB" id="A0A402CTL4"/>
<accession>A0A402CTL4</accession>
<keyword evidence="2" id="KW-1185">Reference proteome</keyword>
<sequence length="170" mass="18307">MLFPLVLLLASQDLTANAVKSAPSAKMLKTVSQGTGPATVLKFQDFYETKNGTLDFSDKLRSLNGKHVRITGFMAHMEDAPLGAFYVCPHPTFCDEEGGGSADLPPDAVRVIVRGAKGRTVEFVPRPVLVTGVLQVGPQEDEKGDISRIRIILDQAPVKPSPVLAKSNHK</sequence>
<name>A0A402CTL4_9BACT</name>
<evidence type="ECO:0000313" key="1">
    <source>
        <dbReference type="EMBL" id="BDI30702.1"/>
    </source>
</evidence>
<dbReference type="RefSeq" id="WP_119320701.1">
    <property type="nucleotide sequence ID" value="NZ_AP025739.1"/>
</dbReference>
<dbReference type="Gene3D" id="2.40.50.870">
    <property type="entry name" value="Protein of unknown function (DUF3299)"/>
    <property type="match status" value="1"/>
</dbReference>
<evidence type="ECO:0000313" key="2">
    <source>
        <dbReference type="Proteomes" id="UP000287394"/>
    </source>
</evidence>
<dbReference type="OrthoDB" id="9151260at2"/>
<reference evidence="1 2" key="1">
    <citation type="journal article" date="2019" name="Int. J. Syst. Evol. Microbiol.">
        <title>Capsulimonas corticalis gen. nov., sp. nov., an aerobic capsulated bacterium, of a novel bacterial order, Capsulimonadales ord. nov., of the class Armatimonadia of the phylum Armatimonadetes.</title>
        <authorList>
            <person name="Li J."/>
            <person name="Kudo C."/>
            <person name="Tonouchi A."/>
        </authorList>
    </citation>
    <scope>NUCLEOTIDE SEQUENCE [LARGE SCALE GENOMIC DNA]</scope>
    <source>
        <strain evidence="1 2">AX-7</strain>
    </source>
</reference>
<gene>
    <name evidence="1" type="ORF">CCAX7_27530</name>
</gene>
<dbReference type="KEGG" id="ccot:CCAX7_27530"/>
<organism evidence="1 2">
    <name type="scientific">Capsulimonas corticalis</name>
    <dbReference type="NCBI Taxonomy" id="2219043"/>
    <lineage>
        <taxon>Bacteria</taxon>
        <taxon>Bacillati</taxon>
        <taxon>Armatimonadota</taxon>
        <taxon>Armatimonadia</taxon>
        <taxon>Capsulimonadales</taxon>
        <taxon>Capsulimonadaceae</taxon>
        <taxon>Capsulimonas</taxon>
    </lineage>
</organism>
<protein>
    <submittedName>
        <fullName evidence="1">Uncharacterized protein</fullName>
    </submittedName>
</protein>
<dbReference type="Proteomes" id="UP000287394">
    <property type="component" value="Chromosome"/>
</dbReference>
<proteinExistence type="predicted"/>
<dbReference type="EMBL" id="AP025739">
    <property type="protein sequence ID" value="BDI30702.1"/>
    <property type="molecule type" value="Genomic_DNA"/>
</dbReference>